<sequence>MNFIGIGGQVVPADKAVVSVMDHGFMYGLGLFETFRTYNGVPSLLLRHLDRLTAGCESLGICYQPNIDELMNHISELLAASNLTEAYIRYTLTAGEGDLGLPVGDYESPQEIIYVKPLPETPALLYTEGRPLRLLHTRRNTPEGAVRLKSLHYMNNILAKRELTASSQPGAGPAEGLLLTADGYLSEGIVSNLFFVRDGVLYTPSVQTGILPGITRSCVIEAAAELGLTCEEGFYTWDELLQANEIFTTNSIQELVPVNALYDTDNRRKMVGAGKCGDLTAGLLQAYRKKARNLA</sequence>
<evidence type="ECO:0000256" key="4">
    <source>
        <dbReference type="ARBA" id="ARBA00022898"/>
    </source>
</evidence>
<evidence type="ECO:0000256" key="3">
    <source>
        <dbReference type="ARBA" id="ARBA00011738"/>
    </source>
</evidence>
<dbReference type="GO" id="GO:0008652">
    <property type="term" value="P:amino acid biosynthetic process"/>
    <property type="evidence" value="ECO:0007669"/>
    <property type="project" value="UniProtKB-ARBA"/>
</dbReference>
<dbReference type="CDD" id="cd00449">
    <property type="entry name" value="PLPDE_IV"/>
    <property type="match status" value="1"/>
</dbReference>
<comment type="cofactor">
    <cofactor evidence="1 6">
        <name>pyridoxal 5'-phosphate</name>
        <dbReference type="ChEBI" id="CHEBI:597326"/>
    </cofactor>
</comment>
<dbReference type="PROSITE" id="PS00770">
    <property type="entry name" value="AA_TRANSFER_CLASS_4"/>
    <property type="match status" value="1"/>
</dbReference>
<dbReference type="AlphaFoldDB" id="A0A433X0X9"/>
<dbReference type="Pfam" id="PF01063">
    <property type="entry name" value="Aminotran_4"/>
    <property type="match status" value="1"/>
</dbReference>
<comment type="caution">
    <text evidence="7">The sequence shown here is derived from an EMBL/GenBank/DDBJ whole genome shotgun (WGS) entry which is preliminary data.</text>
</comment>
<dbReference type="EMBL" id="RZNX01000016">
    <property type="protein sequence ID" value="RUT27748.1"/>
    <property type="molecule type" value="Genomic_DNA"/>
</dbReference>
<evidence type="ECO:0000256" key="5">
    <source>
        <dbReference type="RuleBase" id="RU004106"/>
    </source>
</evidence>
<name>A0A433X0X9_9BACL</name>
<dbReference type="Gene3D" id="3.30.470.10">
    <property type="match status" value="1"/>
</dbReference>
<keyword evidence="4 6" id="KW-0663">Pyridoxal phosphate</keyword>
<proteinExistence type="inferred from homology"/>
<dbReference type="InterPro" id="IPR018300">
    <property type="entry name" value="Aminotrans_IV_CS"/>
</dbReference>
<dbReference type="InterPro" id="IPR001544">
    <property type="entry name" value="Aminotrans_IV"/>
</dbReference>
<dbReference type="PANTHER" id="PTHR42743">
    <property type="entry name" value="AMINO-ACID AMINOTRANSFERASE"/>
    <property type="match status" value="1"/>
</dbReference>
<comment type="subunit">
    <text evidence="3">Homodimer.</text>
</comment>
<evidence type="ECO:0000313" key="7">
    <source>
        <dbReference type="EMBL" id="RUT27748.1"/>
    </source>
</evidence>
<dbReference type="FunFam" id="3.20.10.10:FF:000002">
    <property type="entry name" value="D-alanine aminotransferase"/>
    <property type="match status" value="1"/>
</dbReference>
<dbReference type="GO" id="GO:0046394">
    <property type="term" value="P:carboxylic acid biosynthetic process"/>
    <property type="evidence" value="ECO:0007669"/>
    <property type="project" value="UniProtKB-ARBA"/>
</dbReference>
<evidence type="ECO:0000256" key="6">
    <source>
        <dbReference type="RuleBase" id="RU004516"/>
    </source>
</evidence>
<dbReference type="Proteomes" id="UP000272464">
    <property type="component" value="Unassembled WGS sequence"/>
</dbReference>
<protein>
    <submittedName>
        <fullName evidence="7">4-amino-4-deoxychorismate lyase</fullName>
        <ecNumber evidence="7">4.1.3.38</ecNumber>
    </submittedName>
</protein>
<organism evidence="7 8">
    <name type="scientific">Paenibacillus zeisoli</name>
    <dbReference type="NCBI Taxonomy" id="2496267"/>
    <lineage>
        <taxon>Bacteria</taxon>
        <taxon>Bacillati</taxon>
        <taxon>Bacillota</taxon>
        <taxon>Bacilli</taxon>
        <taxon>Bacillales</taxon>
        <taxon>Paenibacillaceae</taxon>
        <taxon>Paenibacillus</taxon>
    </lineage>
</organism>
<dbReference type="GO" id="GO:0005829">
    <property type="term" value="C:cytosol"/>
    <property type="evidence" value="ECO:0007669"/>
    <property type="project" value="TreeGrafter"/>
</dbReference>
<keyword evidence="7" id="KW-0456">Lyase</keyword>
<evidence type="ECO:0000313" key="8">
    <source>
        <dbReference type="Proteomes" id="UP000272464"/>
    </source>
</evidence>
<comment type="similarity">
    <text evidence="2 5">Belongs to the class-IV pyridoxal-phosphate-dependent aminotransferase family.</text>
</comment>
<evidence type="ECO:0000256" key="2">
    <source>
        <dbReference type="ARBA" id="ARBA00009320"/>
    </source>
</evidence>
<dbReference type="OrthoDB" id="9805628at2"/>
<dbReference type="RefSeq" id="WP_127201076.1">
    <property type="nucleotide sequence ID" value="NZ_RZNX01000016.1"/>
</dbReference>
<evidence type="ECO:0000256" key="1">
    <source>
        <dbReference type="ARBA" id="ARBA00001933"/>
    </source>
</evidence>
<gene>
    <name evidence="7" type="primary">pabC</name>
    <name evidence="7" type="ORF">EJP77_20245</name>
</gene>
<dbReference type="SUPFAM" id="SSF56752">
    <property type="entry name" value="D-aminoacid aminotransferase-like PLP-dependent enzymes"/>
    <property type="match status" value="1"/>
</dbReference>
<dbReference type="NCBIfam" id="NF005800">
    <property type="entry name" value="PRK07650.1"/>
    <property type="match status" value="1"/>
</dbReference>
<keyword evidence="8" id="KW-1185">Reference proteome</keyword>
<dbReference type="InterPro" id="IPR036038">
    <property type="entry name" value="Aminotransferase-like"/>
</dbReference>
<accession>A0A433X0X9</accession>
<dbReference type="Gene3D" id="3.20.10.10">
    <property type="entry name" value="D-amino Acid Aminotransferase, subunit A, domain 2"/>
    <property type="match status" value="1"/>
</dbReference>
<dbReference type="InterPro" id="IPR050571">
    <property type="entry name" value="Class-IV_PLP-Dep_Aminotrnsfr"/>
</dbReference>
<dbReference type="InterPro" id="IPR043132">
    <property type="entry name" value="BCAT-like_C"/>
</dbReference>
<dbReference type="GO" id="GO:0008696">
    <property type="term" value="F:4-amino-4-deoxychorismate lyase activity"/>
    <property type="evidence" value="ECO:0007669"/>
    <property type="project" value="UniProtKB-EC"/>
</dbReference>
<dbReference type="PANTHER" id="PTHR42743:SF11">
    <property type="entry name" value="AMINODEOXYCHORISMATE LYASE"/>
    <property type="match status" value="1"/>
</dbReference>
<dbReference type="EC" id="4.1.3.38" evidence="7"/>
<dbReference type="InterPro" id="IPR043131">
    <property type="entry name" value="BCAT-like_N"/>
</dbReference>
<reference evidence="7 8" key="1">
    <citation type="submission" date="2018-12" db="EMBL/GenBank/DDBJ databases">
        <authorList>
            <person name="Sun L."/>
            <person name="Chen Z."/>
        </authorList>
    </citation>
    <scope>NUCLEOTIDE SEQUENCE [LARGE SCALE GENOMIC DNA]</scope>
    <source>
        <strain evidence="7 8">3-5-3</strain>
    </source>
</reference>